<evidence type="ECO:0000313" key="3">
    <source>
        <dbReference type="Proteomes" id="UP000298652"/>
    </source>
</evidence>
<reference evidence="2" key="1">
    <citation type="submission" date="2019-03" db="EMBL/GenBank/DDBJ databases">
        <title>WGS assembly of Setaria viridis.</title>
        <authorList>
            <person name="Huang P."/>
            <person name="Jenkins J."/>
            <person name="Grimwood J."/>
            <person name="Barry K."/>
            <person name="Healey A."/>
            <person name="Mamidi S."/>
            <person name="Sreedasyam A."/>
            <person name="Shu S."/>
            <person name="Feldman M."/>
            <person name="Wu J."/>
            <person name="Yu Y."/>
            <person name="Chen C."/>
            <person name="Johnson J."/>
            <person name="Rokhsar D."/>
            <person name="Baxter I."/>
            <person name="Schmutz J."/>
            <person name="Brutnell T."/>
            <person name="Kellogg E."/>
        </authorList>
    </citation>
    <scope>NUCLEOTIDE SEQUENCE [LARGE SCALE GENOMIC DNA]</scope>
</reference>
<dbReference type="Gene3D" id="1.20.1280.50">
    <property type="match status" value="1"/>
</dbReference>
<evidence type="ECO:0000313" key="2">
    <source>
        <dbReference type="EMBL" id="TKW31507.1"/>
    </source>
</evidence>
<dbReference type="AlphaFoldDB" id="A0A4U6W285"/>
<dbReference type="SUPFAM" id="SSF81383">
    <property type="entry name" value="F-box domain"/>
    <property type="match status" value="1"/>
</dbReference>
<dbReference type="PANTHER" id="PTHR32133">
    <property type="entry name" value="OS07G0120400 PROTEIN"/>
    <property type="match status" value="1"/>
</dbReference>
<gene>
    <name evidence="2" type="ORF">SEVIR_2G110600v2</name>
</gene>
<dbReference type="EMBL" id="CM016553">
    <property type="protein sequence ID" value="TKW31507.1"/>
    <property type="molecule type" value="Genomic_DNA"/>
</dbReference>
<keyword evidence="3" id="KW-1185">Reference proteome</keyword>
<feature type="domain" description="F-box" evidence="1">
    <location>
        <begin position="10"/>
        <end position="49"/>
    </location>
</feature>
<organism evidence="2 3">
    <name type="scientific">Setaria viridis</name>
    <name type="common">Green bristlegrass</name>
    <name type="synonym">Setaria italica subsp. viridis</name>
    <dbReference type="NCBI Taxonomy" id="4556"/>
    <lineage>
        <taxon>Eukaryota</taxon>
        <taxon>Viridiplantae</taxon>
        <taxon>Streptophyta</taxon>
        <taxon>Embryophyta</taxon>
        <taxon>Tracheophyta</taxon>
        <taxon>Spermatophyta</taxon>
        <taxon>Magnoliopsida</taxon>
        <taxon>Liliopsida</taxon>
        <taxon>Poales</taxon>
        <taxon>Poaceae</taxon>
        <taxon>PACMAD clade</taxon>
        <taxon>Panicoideae</taxon>
        <taxon>Panicodae</taxon>
        <taxon>Paniceae</taxon>
        <taxon>Cenchrinae</taxon>
        <taxon>Setaria</taxon>
    </lineage>
</organism>
<sequence>MAEPVALHMDELVEEILLRFPPDDPTRLLDAALVCKRWCRLITDRGFHHRFRKHHRTPWCWASSASTEARGPTSQPPLLPVQRLPPRPDPFTGDLLELPKSLPLQLRRYRHSWNAAVLHASSPSGASTCDHLDCRREPFLVVLMGTSHVEPCALAGNALYFMAARKQSIRIPLKYKFDAGEISRVNILPYQECPVLLTETEYGGLGFAALKDSRLHLWSRDDGPSGHLG</sequence>
<dbReference type="Proteomes" id="UP000298652">
    <property type="component" value="Chromosome 2"/>
</dbReference>
<evidence type="ECO:0000259" key="1">
    <source>
        <dbReference type="Pfam" id="PF00646"/>
    </source>
</evidence>
<dbReference type="Pfam" id="PF00646">
    <property type="entry name" value="F-box"/>
    <property type="match status" value="1"/>
</dbReference>
<dbReference type="PANTHER" id="PTHR32133:SF386">
    <property type="entry name" value="F-BOX DOMAIN-CONTAINING PROTEIN"/>
    <property type="match status" value="1"/>
</dbReference>
<proteinExistence type="predicted"/>
<accession>A0A4U6W285</accession>
<name>A0A4U6W285_SETVI</name>
<protein>
    <recommendedName>
        <fullName evidence="1">F-box domain-containing protein</fullName>
    </recommendedName>
</protein>
<dbReference type="Gramene" id="TKW31507">
    <property type="protein sequence ID" value="TKW31507"/>
    <property type="gene ID" value="SEVIR_2G110600v2"/>
</dbReference>
<dbReference type="InterPro" id="IPR036047">
    <property type="entry name" value="F-box-like_dom_sf"/>
</dbReference>
<dbReference type="InterPro" id="IPR001810">
    <property type="entry name" value="F-box_dom"/>
</dbReference>